<dbReference type="GO" id="GO:0003735">
    <property type="term" value="F:structural constituent of ribosome"/>
    <property type="evidence" value="ECO:0007669"/>
    <property type="project" value="UniProtKB-UniRule"/>
</dbReference>
<evidence type="ECO:0000313" key="10">
    <source>
        <dbReference type="EMBL" id="GBR73252.1"/>
    </source>
</evidence>
<evidence type="ECO:0000256" key="4">
    <source>
        <dbReference type="ARBA" id="ARBA00022980"/>
    </source>
</evidence>
<dbReference type="InterPro" id="IPR005712">
    <property type="entry name" value="Ribosomal_uS5_bac-type"/>
</dbReference>
<evidence type="ECO:0000259" key="9">
    <source>
        <dbReference type="PROSITE" id="PS50881"/>
    </source>
</evidence>
<dbReference type="GO" id="GO:0005737">
    <property type="term" value="C:cytoplasm"/>
    <property type="evidence" value="ECO:0007669"/>
    <property type="project" value="UniProtKB-ARBA"/>
</dbReference>
<name>A0A388TAF2_TERA1</name>
<gene>
    <name evidence="7 10" type="primary">rpsE</name>
    <name evidence="10" type="ORF">NO1_0664</name>
</gene>
<comment type="function">
    <text evidence="7">With S4 and S12 plays an important role in translational accuracy.</text>
</comment>
<keyword evidence="2 7" id="KW-0699">rRNA-binding</keyword>
<dbReference type="PANTHER" id="PTHR48277">
    <property type="entry name" value="MITOCHONDRIAL RIBOSOMAL PROTEIN S5"/>
    <property type="match status" value="1"/>
</dbReference>
<protein>
    <recommendedName>
        <fullName evidence="6 7">Small ribosomal subunit protein uS5</fullName>
    </recommendedName>
</protein>
<reference evidence="10 11" key="1">
    <citation type="journal article" date="2019" name="ISME J.">
        <title>Genome analyses of uncultured TG2/ZB3 bacteria in 'Margulisbacteria' specifically attached to ectosymbiotic spirochetes of protists in the termite gut.</title>
        <authorList>
            <person name="Utami Y.D."/>
            <person name="Kuwahara H."/>
            <person name="Igai K."/>
            <person name="Murakami T."/>
            <person name="Sugaya K."/>
            <person name="Morikawa T."/>
            <person name="Nagura Y."/>
            <person name="Yuki M."/>
            <person name="Deevong P."/>
            <person name="Inoue T."/>
            <person name="Kihara K."/>
            <person name="Lo N."/>
            <person name="Yamada A."/>
            <person name="Ohkuma M."/>
            <person name="Hongoh Y."/>
        </authorList>
    </citation>
    <scope>NUCLEOTIDE SEQUENCE [LARGE SCALE GENOMIC DNA]</scope>
    <source>
        <strain evidence="10">NkOx7-01</strain>
    </source>
</reference>
<accession>A0A388TAF2</accession>
<dbReference type="PROSITE" id="PS00585">
    <property type="entry name" value="RIBOSOMAL_S5"/>
    <property type="match status" value="1"/>
</dbReference>
<dbReference type="InterPro" id="IPR020568">
    <property type="entry name" value="Ribosomal_Su5_D2-typ_SF"/>
</dbReference>
<evidence type="ECO:0000256" key="1">
    <source>
        <dbReference type="ARBA" id="ARBA00008945"/>
    </source>
</evidence>
<evidence type="ECO:0000256" key="2">
    <source>
        <dbReference type="ARBA" id="ARBA00022730"/>
    </source>
</evidence>
<feature type="domain" description="S5 DRBM" evidence="9">
    <location>
        <begin position="13"/>
        <end position="76"/>
    </location>
</feature>
<comment type="function">
    <text evidence="7">Located at the back of the 30S subunit body where it stabilizes the conformation of the head with respect to the body.</text>
</comment>
<dbReference type="AlphaFoldDB" id="A0A388TAF2"/>
<evidence type="ECO:0000256" key="6">
    <source>
        <dbReference type="ARBA" id="ARBA00035255"/>
    </source>
</evidence>
<dbReference type="SUPFAM" id="SSF54768">
    <property type="entry name" value="dsRNA-binding domain-like"/>
    <property type="match status" value="1"/>
</dbReference>
<dbReference type="Pfam" id="PF03719">
    <property type="entry name" value="Ribosomal_S5_C"/>
    <property type="match status" value="1"/>
</dbReference>
<evidence type="ECO:0000256" key="8">
    <source>
        <dbReference type="RuleBase" id="RU003823"/>
    </source>
</evidence>
<dbReference type="InterPro" id="IPR000851">
    <property type="entry name" value="Ribosomal_uS5"/>
</dbReference>
<dbReference type="InterPro" id="IPR018192">
    <property type="entry name" value="Ribosomal_uS5_N_CS"/>
</dbReference>
<dbReference type="PANTHER" id="PTHR48277:SF1">
    <property type="entry name" value="MITOCHONDRIAL RIBOSOMAL PROTEIN S5"/>
    <property type="match status" value="1"/>
</dbReference>
<sequence>MSERDFNAKATDQQERVISIDRVTKVVKGGKNMRFRAAVVVGDLKGSVGFGVSKSIEVPKAIRKAIEAAKKSQITVKFFGTTIPHEIEGKYEASRVILKPARKGTGVIAGGAVRSVLELAGIKDVVAKSKGSSSPVNAARATIYALSGLMDQKAIEDLRGVKLSTYNTSERMIFSGDKTYSINIAAAEADAPKGETNVEA</sequence>
<dbReference type="HAMAP" id="MF_01307_B">
    <property type="entry name" value="Ribosomal_uS5_B"/>
    <property type="match status" value="1"/>
</dbReference>
<dbReference type="InterPro" id="IPR014721">
    <property type="entry name" value="Ribsml_uS5_D2-typ_fold_subgr"/>
</dbReference>
<organism evidence="10 11">
    <name type="scientific">Termititenax aidoneus</name>
    <dbReference type="NCBI Taxonomy" id="2218524"/>
    <lineage>
        <taxon>Bacteria</taxon>
        <taxon>Bacillati</taxon>
        <taxon>Candidatus Margulisiibacteriota</taxon>
        <taxon>Candidatus Termititenacia</taxon>
        <taxon>Candidatus Termititenacales</taxon>
        <taxon>Candidatus Termititenacaceae</taxon>
        <taxon>Candidatus Termititenax</taxon>
    </lineage>
</organism>
<dbReference type="GO" id="GO:0019843">
    <property type="term" value="F:rRNA binding"/>
    <property type="evidence" value="ECO:0007669"/>
    <property type="project" value="UniProtKB-UniRule"/>
</dbReference>
<keyword evidence="3 7" id="KW-0694">RNA-binding</keyword>
<dbReference type="GO" id="GO:0006412">
    <property type="term" value="P:translation"/>
    <property type="evidence" value="ECO:0007669"/>
    <property type="project" value="UniProtKB-UniRule"/>
</dbReference>
<keyword evidence="4 7" id="KW-0689">Ribosomal protein</keyword>
<comment type="domain">
    <text evidence="7">The N-terminal domain interacts with the head of the 30S subunit; the C-terminal domain interacts with the body and contacts protein S4. The interaction surface between S4 and S5 is involved in control of translational fidelity.</text>
</comment>
<dbReference type="GO" id="GO:0015935">
    <property type="term" value="C:small ribosomal subunit"/>
    <property type="evidence" value="ECO:0007669"/>
    <property type="project" value="InterPro"/>
</dbReference>
<evidence type="ECO:0000313" key="11">
    <source>
        <dbReference type="Proteomes" id="UP000269352"/>
    </source>
</evidence>
<evidence type="ECO:0000256" key="3">
    <source>
        <dbReference type="ARBA" id="ARBA00022884"/>
    </source>
</evidence>
<dbReference type="Proteomes" id="UP000269352">
    <property type="component" value="Unassembled WGS sequence"/>
</dbReference>
<keyword evidence="11" id="KW-1185">Reference proteome</keyword>
<dbReference type="Pfam" id="PF00333">
    <property type="entry name" value="Ribosomal_S5"/>
    <property type="match status" value="1"/>
</dbReference>
<proteinExistence type="inferred from homology"/>
<dbReference type="InterPro" id="IPR013810">
    <property type="entry name" value="Ribosomal_uS5_N"/>
</dbReference>
<keyword evidence="5 7" id="KW-0687">Ribonucleoprotein</keyword>
<evidence type="ECO:0000256" key="5">
    <source>
        <dbReference type="ARBA" id="ARBA00023274"/>
    </source>
</evidence>
<dbReference type="Gene3D" id="3.30.230.10">
    <property type="match status" value="1"/>
</dbReference>
<comment type="subunit">
    <text evidence="7">Part of the 30S ribosomal subunit. Contacts proteins S4 and S8.</text>
</comment>
<dbReference type="FunFam" id="3.30.230.10:FF:000002">
    <property type="entry name" value="30S ribosomal protein S5"/>
    <property type="match status" value="1"/>
</dbReference>
<dbReference type="Gene3D" id="3.30.160.20">
    <property type="match status" value="1"/>
</dbReference>
<evidence type="ECO:0000256" key="7">
    <source>
        <dbReference type="HAMAP-Rule" id="MF_01307"/>
    </source>
</evidence>
<dbReference type="PROSITE" id="PS50881">
    <property type="entry name" value="S5_DSRBD"/>
    <property type="match status" value="1"/>
</dbReference>
<dbReference type="SUPFAM" id="SSF54211">
    <property type="entry name" value="Ribosomal protein S5 domain 2-like"/>
    <property type="match status" value="1"/>
</dbReference>
<comment type="caution">
    <text evidence="10">The sequence shown here is derived from an EMBL/GenBank/DDBJ whole genome shotgun (WGS) entry which is preliminary data.</text>
</comment>
<dbReference type="EMBL" id="BGZN01000008">
    <property type="protein sequence ID" value="GBR73252.1"/>
    <property type="molecule type" value="Genomic_DNA"/>
</dbReference>
<dbReference type="InterPro" id="IPR005324">
    <property type="entry name" value="Ribosomal_uS5_C"/>
</dbReference>
<comment type="similarity">
    <text evidence="1 7 8">Belongs to the universal ribosomal protein uS5 family.</text>
</comment>
<dbReference type="NCBIfam" id="TIGR01021">
    <property type="entry name" value="rpsE_bact"/>
    <property type="match status" value="1"/>
</dbReference>